<dbReference type="EMBL" id="AE017283">
    <property type="protein sequence ID" value="AAT83794.1"/>
    <property type="molecule type" value="Genomic_DNA"/>
</dbReference>
<evidence type="ECO:0000256" key="1">
    <source>
        <dbReference type="SAM" id="Phobius"/>
    </source>
</evidence>
<evidence type="ECO:0000313" key="2">
    <source>
        <dbReference type="EMBL" id="AAT83794.1"/>
    </source>
</evidence>
<feature type="transmembrane region" description="Helical" evidence="1">
    <location>
        <begin position="28"/>
        <end position="52"/>
    </location>
</feature>
<evidence type="ECO:0000313" key="3">
    <source>
        <dbReference type="Proteomes" id="UP000000603"/>
    </source>
</evidence>
<keyword evidence="1" id="KW-0812">Transmembrane</keyword>
<dbReference type="EnsemblBacteria" id="AAT83794">
    <property type="protein sequence ID" value="AAT83794"/>
    <property type="gene ID" value="PPA2086"/>
</dbReference>
<feature type="transmembrane region" description="Helical" evidence="1">
    <location>
        <begin position="58"/>
        <end position="76"/>
    </location>
</feature>
<dbReference type="KEGG" id="pac:PPA2086"/>
<reference evidence="2 3" key="1">
    <citation type="journal article" date="2004" name="Science">
        <title>The complete genome sequence of Propionibacterium acnes, a commensal of human skin.</title>
        <authorList>
            <person name="Bruggemann H."/>
            <person name="Henne A."/>
            <person name="Hoster F."/>
            <person name="Liesegang H."/>
            <person name="Wiezer A."/>
            <person name="Strittmatter A."/>
            <person name="Hujer S."/>
            <person name="Durre P."/>
            <person name="Gottschalk G."/>
        </authorList>
    </citation>
    <scope>NUCLEOTIDE SEQUENCE [LARGE SCALE GENOMIC DNA]</scope>
    <source>
        <strain evidence="3">DSM 16379 / KPA171202</strain>
    </source>
</reference>
<sequence length="152" mass="16585">MEGPTTSYRRTGVSMTDVEKSPTRGERILAAVVAFTLWMAVIFAIVAIFVGWRWSLRMFVGVLLIGIPGEIVMELVGRGPLLPSGASRIRRSRGSRLLLSALILIVWAFIVLAAIALIQPWYGATGDMAWVMVVGIAAILVQEGTDTRKKKS</sequence>
<protein>
    <submittedName>
        <fullName evidence="2">Hypothetical membrane protein</fullName>
    </submittedName>
</protein>
<proteinExistence type="predicted"/>
<gene>
    <name evidence="2" type="ordered locus">PPA2086</name>
</gene>
<name>Q6A619_CUTAK</name>
<organism evidence="2 3">
    <name type="scientific">Cutibacterium acnes (strain DSM 16379 / KPA171202)</name>
    <name type="common">Propionibacterium acnes</name>
    <dbReference type="NCBI Taxonomy" id="267747"/>
    <lineage>
        <taxon>Bacteria</taxon>
        <taxon>Bacillati</taxon>
        <taxon>Actinomycetota</taxon>
        <taxon>Actinomycetes</taxon>
        <taxon>Propionibacteriales</taxon>
        <taxon>Propionibacteriaceae</taxon>
        <taxon>Cutibacterium</taxon>
    </lineage>
</organism>
<keyword evidence="1" id="KW-1133">Transmembrane helix</keyword>
<accession>Q6A619</accession>
<keyword evidence="1" id="KW-0472">Membrane</keyword>
<dbReference type="HOGENOM" id="CLU_1853424_0_0_11"/>
<dbReference type="Proteomes" id="UP000000603">
    <property type="component" value="Chromosome"/>
</dbReference>
<feature type="transmembrane region" description="Helical" evidence="1">
    <location>
        <begin position="128"/>
        <end position="145"/>
    </location>
</feature>
<dbReference type="AlphaFoldDB" id="Q6A619"/>
<feature type="transmembrane region" description="Helical" evidence="1">
    <location>
        <begin position="97"/>
        <end position="122"/>
    </location>
</feature>